<organism evidence="2 3">
    <name type="scientific">Fulvivirga imtechensis AK7</name>
    <dbReference type="NCBI Taxonomy" id="1237149"/>
    <lineage>
        <taxon>Bacteria</taxon>
        <taxon>Pseudomonadati</taxon>
        <taxon>Bacteroidota</taxon>
        <taxon>Cytophagia</taxon>
        <taxon>Cytophagales</taxon>
        <taxon>Fulvivirgaceae</taxon>
        <taxon>Fulvivirga</taxon>
    </lineage>
</organism>
<sequence length="188" mass="21766">MHYKDLNNAVGNVDIYLLDQILKGRFEGCKRILDAGCGEGRNLRYFEQNRYDIYGIDTNPMAIKMVQMMYKSTPKDNFLHGTVEELPWKDNFFDAIICSAVLHFAQDRTAFYQMIYELIRVLDKKGVLFIRMATTIGLPDPSDTSFSYRLAPEDIENLLEDLGLKKLEPFKTVVVEDQRSMCVMVLEK</sequence>
<gene>
    <name evidence="2" type="ORF">C900_03158</name>
</gene>
<dbReference type="Gene3D" id="3.40.50.150">
    <property type="entry name" value="Vaccinia Virus protein VP39"/>
    <property type="match status" value="1"/>
</dbReference>
<accession>L8JS30</accession>
<proteinExistence type="predicted"/>
<name>L8JS30_9BACT</name>
<dbReference type="eggNOG" id="COG0500">
    <property type="taxonomic scope" value="Bacteria"/>
</dbReference>
<dbReference type="EMBL" id="AMZN01000046">
    <property type="protein sequence ID" value="ELR71028.1"/>
    <property type="molecule type" value="Genomic_DNA"/>
</dbReference>
<comment type="caution">
    <text evidence="2">The sequence shown here is derived from an EMBL/GenBank/DDBJ whole genome shotgun (WGS) entry which is preliminary data.</text>
</comment>
<dbReference type="Pfam" id="PF08241">
    <property type="entry name" value="Methyltransf_11"/>
    <property type="match status" value="1"/>
</dbReference>
<reference evidence="2 3" key="1">
    <citation type="submission" date="2012-12" db="EMBL/GenBank/DDBJ databases">
        <title>Genome assembly of Fulvivirga imtechensis AK7.</title>
        <authorList>
            <person name="Nupur N."/>
            <person name="Khatri I."/>
            <person name="Kumar R."/>
            <person name="Subramanian S."/>
            <person name="Pinnaka A."/>
        </authorList>
    </citation>
    <scope>NUCLEOTIDE SEQUENCE [LARGE SCALE GENOMIC DNA]</scope>
    <source>
        <strain evidence="2 3">AK7</strain>
    </source>
</reference>
<keyword evidence="3" id="KW-1185">Reference proteome</keyword>
<feature type="domain" description="Methyltransferase type 11" evidence="1">
    <location>
        <begin position="33"/>
        <end position="130"/>
    </location>
</feature>
<dbReference type="STRING" id="1237149.C900_03158"/>
<dbReference type="SUPFAM" id="SSF53335">
    <property type="entry name" value="S-adenosyl-L-methionine-dependent methyltransferases"/>
    <property type="match status" value="1"/>
</dbReference>
<dbReference type="RefSeq" id="WP_009580510.1">
    <property type="nucleotide sequence ID" value="NZ_AMZN01000046.1"/>
</dbReference>
<dbReference type="InterPro" id="IPR029063">
    <property type="entry name" value="SAM-dependent_MTases_sf"/>
</dbReference>
<evidence type="ECO:0000313" key="3">
    <source>
        <dbReference type="Proteomes" id="UP000011135"/>
    </source>
</evidence>
<dbReference type="PANTHER" id="PTHR43861">
    <property type="entry name" value="TRANS-ACONITATE 2-METHYLTRANSFERASE-RELATED"/>
    <property type="match status" value="1"/>
</dbReference>
<dbReference type="InterPro" id="IPR013216">
    <property type="entry name" value="Methyltransf_11"/>
</dbReference>
<dbReference type="GO" id="GO:0008757">
    <property type="term" value="F:S-adenosylmethionine-dependent methyltransferase activity"/>
    <property type="evidence" value="ECO:0007669"/>
    <property type="project" value="InterPro"/>
</dbReference>
<protein>
    <submittedName>
        <fullName evidence="2">Ubiquinone/menaquinone biosynthesis methyltransferase</fullName>
    </submittedName>
</protein>
<keyword evidence="2" id="KW-0489">Methyltransferase</keyword>
<evidence type="ECO:0000259" key="1">
    <source>
        <dbReference type="Pfam" id="PF08241"/>
    </source>
</evidence>
<keyword evidence="2" id="KW-0830">Ubiquinone</keyword>
<evidence type="ECO:0000313" key="2">
    <source>
        <dbReference type="EMBL" id="ELR71028.1"/>
    </source>
</evidence>
<dbReference type="CDD" id="cd02440">
    <property type="entry name" value="AdoMet_MTases"/>
    <property type="match status" value="1"/>
</dbReference>
<dbReference type="AlphaFoldDB" id="L8JS30"/>
<dbReference type="Proteomes" id="UP000011135">
    <property type="component" value="Unassembled WGS sequence"/>
</dbReference>
<dbReference type="PATRIC" id="fig|1237149.3.peg.2917"/>
<keyword evidence="2" id="KW-0808">Transferase</keyword>
<dbReference type="OrthoDB" id="9804312at2"/>
<dbReference type="GO" id="GO:0032259">
    <property type="term" value="P:methylation"/>
    <property type="evidence" value="ECO:0007669"/>
    <property type="project" value="UniProtKB-KW"/>
</dbReference>